<organism evidence="2 3">
    <name type="scientific">Rhizobium oryziradicis</name>
    <dbReference type="NCBI Taxonomy" id="1867956"/>
    <lineage>
        <taxon>Bacteria</taxon>
        <taxon>Pseudomonadati</taxon>
        <taxon>Pseudomonadota</taxon>
        <taxon>Alphaproteobacteria</taxon>
        <taxon>Hyphomicrobiales</taxon>
        <taxon>Rhizobiaceae</taxon>
        <taxon>Rhizobium/Agrobacterium group</taxon>
        <taxon>Rhizobium</taxon>
    </lineage>
</organism>
<keyword evidence="3" id="KW-1185">Reference proteome</keyword>
<name>A0A1Q8ZLN6_9HYPH</name>
<evidence type="ECO:0000313" key="2">
    <source>
        <dbReference type="EMBL" id="OLP42700.1"/>
    </source>
</evidence>
<gene>
    <name evidence="2" type="ORF">BJF95_00780</name>
</gene>
<evidence type="ECO:0000313" key="3">
    <source>
        <dbReference type="Proteomes" id="UP000186894"/>
    </source>
</evidence>
<reference evidence="2 3" key="1">
    <citation type="submission" date="2016-09" db="EMBL/GenBank/DDBJ databases">
        <title>Rhizobium oryziradicis sp. nov., isolated from the root of rice.</title>
        <authorList>
            <person name="Zhao J."/>
            <person name="Zhang X."/>
        </authorList>
    </citation>
    <scope>NUCLEOTIDE SEQUENCE [LARGE SCALE GENOMIC DNA]</scope>
    <source>
        <strain evidence="2 3">N19</strain>
    </source>
</reference>
<accession>A0A1Q8ZLN6</accession>
<evidence type="ECO:0000256" key="1">
    <source>
        <dbReference type="SAM" id="MobiDB-lite"/>
    </source>
</evidence>
<dbReference type="Proteomes" id="UP000186894">
    <property type="component" value="Unassembled WGS sequence"/>
</dbReference>
<dbReference type="AlphaFoldDB" id="A0A1Q8ZLN6"/>
<protein>
    <submittedName>
        <fullName evidence="2">Uncharacterized protein</fullName>
    </submittedName>
</protein>
<proteinExistence type="predicted"/>
<feature type="region of interest" description="Disordered" evidence="1">
    <location>
        <begin position="1"/>
        <end position="29"/>
    </location>
</feature>
<sequence>MISSAHSPTFFNQPHSMPPAEKPYGKNMEKQRPATFDCLEKIRHAITVLDVRTVNHKTERVDNDVAVLDLLTHDIAATLSTFNGFNALLSITHRW</sequence>
<comment type="caution">
    <text evidence="2">The sequence shown here is derived from an EMBL/GenBank/DDBJ whole genome shotgun (WGS) entry which is preliminary data.</text>
</comment>
<feature type="compositionally biased region" description="Polar residues" evidence="1">
    <location>
        <begin position="1"/>
        <end position="15"/>
    </location>
</feature>
<dbReference type="EMBL" id="MKIM01000031">
    <property type="protein sequence ID" value="OLP42700.1"/>
    <property type="molecule type" value="Genomic_DNA"/>
</dbReference>